<keyword evidence="4" id="KW-1185">Reference proteome</keyword>
<feature type="compositionally biased region" description="Basic residues" evidence="1">
    <location>
        <begin position="1973"/>
        <end position="1989"/>
    </location>
</feature>
<feature type="region of interest" description="Disordered" evidence="1">
    <location>
        <begin position="1370"/>
        <end position="1394"/>
    </location>
</feature>
<dbReference type="Pfam" id="PF00443">
    <property type="entry name" value="UCH"/>
    <property type="match status" value="1"/>
</dbReference>
<dbReference type="EMBL" id="JAPFFF010000009">
    <property type="protein sequence ID" value="KAK8883209.1"/>
    <property type="molecule type" value="Genomic_DNA"/>
</dbReference>
<feature type="compositionally biased region" description="Basic and acidic residues" evidence="1">
    <location>
        <begin position="1377"/>
        <end position="1387"/>
    </location>
</feature>
<feature type="compositionally biased region" description="Basic and acidic residues" evidence="1">
    <location>
        <begin position="1952"/>
        <end position="1962"/>
    </location>
</feature>
<proteinExistence type="predicted"/>
<reference evidence="3 4" key="1">
    <citation type="submission" date="2024-04" db="EMBL/GenBank/DDBJ databases">
        <title>Tritrichomonas musculus Genome.</title>
        <authorList>
            <person name="Alves-Ferreira E."/>
            <person name="Grigg M."/>
            <person name="Lorenzi H."/>
            <person name="Galac M."/>
        </authorList>
    </citation>
    <scope>NUCLEOTIDE SEQUENCE [LARGE SCALE GENOMIC DNA]</scope>
    <source>
        <strain evidence="3 4">EAF2021</strain>
    </source>
</reference>
<gene>
    <name evidence="3" type="ORF">M9Y10_045860</name>
</gene>
<protein>
    <recommendedName>
        <fullName evidence="2">USP domain-containing protein</fullName>
    </recommendedName>
</protein>
<dbReference type="PANTHER" id="PTHR24006:SF827">
    <property type="entry name" value="UBIQUITIN CARBOXYL-TERMINAL HYDROLASE 34"/>
    <property type="match status" value="1"/>
</dbReference>
<dbReference type="PROSITE" id="PS00972">
    <property type="entry name" value="USP_1"/>
    <property type="match status" value="1"/>
</dbReference>
<evidence type="ECO:0000313" key="4">
    <source>
        <dbReference type="Proteomes" id="UP001470230"/>
    </source>
</evidence>
<comment type="caution">
    <text evidence="3">The sequence shown here is derived from an EMBL/GenBank/DDBJ whole genome shotgun (WGS) entry which is preliminary data.</text>
</comment>
<dbReference type="InterPro" id="IPR028889">
    <property type="entry name" value="USP"/>
</dbReference>
<evidence type="ECO:0000256" key="1">
    <source>
        <dbReference type="SAM" id="MobiDB-lite"/>
    </source>
</evidence>
<dbReference type="InterPro" id="IPR018200">
    <property type="entry name" value="USP_CS"/>
</dbReference>
<sequence>MDKSLVETEEKILASISTPEKLGDDIKFFTKCINQITKGGVIKGASSEQTEHFINEFIPKLIEAILSSRVEHAQGIPMNEYLEAIIPLFTYFFFDKKKSKFIEKSSEIITKGKSPFYISTMPYQIIQKSIISPFYDTNLTAFGKTNIIQLTMNEMKSTTIDGFNSYFNALKLIHKHRRYFDQRVINSFVHASIEFYEKIFSSIDESKMRSLSEKDTKESFSDLNQLAPESSQDHKSLEKIRFNLALQYVKTPYLSKRYYGLSFIKSELSFGIIDRDILCSKLESERLISYLLDNMHDELVSDFCSIFRTMAIKGSIVENQLSNFWNISIHQNPITIEPYFSGWNIIYTGLPKDLKICLWKIMVNSDIFPIAALKFIKKASLLGIDDEQKIPLFHVLKSYYEECTEDEVLEVLSDTLSSLVPDNKEFTENLQKECFQLFKEQKQLDLALSLFKASFLNSMNSEKARQSFDLIMTSINNAKSINNVQFLEVIEKVLKKMKGNLNDEEFNNLLQLLVRTIQLDSDSVFKFYQNISMKDSLIQKEQTIQLYTEICKLKLNDLQFQNFIIYLFNKINKSNFCTDSITNKSIPKDASIFTGIDNLWDVCFRTSGSKISLYLCQLYANSKKASNTQVYIKRCMDNAENPSALLALFHIIRFIESNFEKSLLGIIENRYISQFDYCSVKLIGDVNLTIRVPQDISFCAFRDRVSVITKIEKERLTFYEGVNMISTQSFVLFDSLQLEVRKWNSTIRKIPDVEVKYIPSTILSKEKYQKKLFKLINSNDEQVASGSFLILNELPTNSQEKDLLISKSPNWDEIFDISHLFLLYYRIHSIGHLAQNNEIVPGMEIKWIDYFYETGGAKTLFEHFFTDSFNAKDNSKQFSILLEICNLIISKMTDKEKKKTILSDKTIDIIVNQALEITKNEEYESTLLLLLGILEKFSESDSSFVLNCKAFKYLFEGTIFSSNKLIRVLITTIIKRINLNDIRKDLLSLIDASVHSKCKEYFQLFLPLVKSHPNPSLLFKKIKKMIYREYYISESNNSLLALTFIPPNKYFTWGIFSAANILVQSIEKVSGIQKLFNFIIEHVLFNNFCYFEVNSDFYSFLTFLIKKDPSLLHSLLPKMKTITQISPKSDIDNDADIHLSHSLKPKGLINLGATCYMNSSVQQLFNISEFRNEILRSENGDDIDWFYHLQFLLAQLLLYPTDCIDPTHFVQNWKWYDNEIVNVHEQMDAGEFINLLLSRASDIVPGCDDCFKGIIYHDIIGTEVDFHSESIENFIVFPVEVKDHLNLQESLQSFLTPDEFTGDNMYNADGIGRINACRYHSLMKTPDVLIIQLKRFTYSLLNGEREKLNSRFEFPLELDLDPIMTENVNKAQQQEQKINKNENDKNKSKNKNNFYQGKFQSMPILNMAGEKEENGENGIKDKFDHSRSKNMFDLIGVQMHMGDALSGHYFLYSNSGNGWFKYDDNYVSKFDPGRLKFLAFGGIQPAQYGDPRGIKIENNENAYILYYRKRKQNLESAPKDISPLIDPDDQVIEEEESDSYFDDNSSHLSDENNQYEFVFPDINKKVTEQIEDDILRMITNQTITDPQSRDFLLNSSDLSDDPNFKYDYLVELIQNTTHKHIILSILEKINHLVMNSKDLSTKLLQNEDLHKTFLVMNDKHEVRNKYSQMIIRAIDNVDRPDLYLTFMEHLLDSGSRKHRNEVGYPLIHIVEKYPNKLDPEKWLDITFNHINNIKLSETERTKINFSSLIDSIRLMILLPQISPESREKYRNMTFDMKFFGNLFKSKFNCRSLFNLLLIFKGDTAIMNNFFGTMKNGWDGISPHSAALYFSMLVLLNDESSDENFEWFFKSIKKKPDAFIESFIEELESSTVDGMSTVFVNHSKLWIKPFLLSLSEKVRMNLNNLFNIIFKESNDNEFDSETETESKTENETETEATTAALAATSSSTTTATAREKDKDKDNSNTESENENEKKKKKHRKKHVAFDKRKSRKLTKSETKIEFDSDDAANLTSLLVKNFTTLTDMVIKRNNKKASLYTNGVSTARMYPYATYVELLSMMIQKSSESHRIALNSSKEIIDALKKMCELDMIGADVIKHFMSLLSLIIKNEQQAKTFFNGRTYSSLLSVLASISFDPSTRLTSIHDVSCLISITPSSHIDDFFKSQIFIESVFNCLNSTTDFSTVFGKYIIDNANESNNQHLATVFWSDEAFKKNVTNSPQYFYVSSELMKKFSSLSNIFYQLKHPTRTLQAISKGLLIKDDEFSLLGGMQTLAVASFINAFQQLHSNSKNKSKSYESFLHMLHKDFDLIKRIIDRFQDSRNKNEVYQSISQMMIAVYPINSDFQNLVINTVSKGVLSSASYENTRSAGELLEFIIFMLIQKDNSKSQAIEILFNEFKLLSTNDESKSNANNIIANSSSNSISYDGRKTFIATNILSSEILMVLSSPKSKIDGETLNKFNEYYNTIFNSNKNIYFFTRSTILVLSKLDQEETDKWRSRCAELIPDEVRKIIKSQKKNSNPKSHYLKDEHLLILKYAFEFAFVITNNDNVPVLHKISLTEIEISQFLKICNQLTDPSADDLSYLVSKLTQQ</sequence>
<dbReference type="PROSITE" id="PS50235">
    <property type="entry name" value="USP_3"/>
    <property type="match status" value="1"/>
</dbReference>
<name>A0ABR2JWQ1_9EUKA</name>
<accession>A0ABR2JWQ1</accession>
<dbReference type="InterPro" id="IPR050164">
    <property type="entry name" value="Peptidase_C19"/>
</dbReference>
<dbReference type="InterPro" id="IPR038765">
    <property type="entry name" value="Papain-like_cys_pep_sf"/>
</dbReference>
<feature type="region of interest" description="Disordered" evidence="1">
    <location>
        <begin position="1916"/>
        <end position="1989"/>
    </location>
</feature>
<dbReference type="SUPFAM" id="SSF54001">
    <property type="entry name" value="Cysteine proteinases"/>
    <property type="match status" value="1"/>
</dbReference>
<dbReference type="PANTHER" id="PTHR24006">
    <property type="entry name" value="UBIQUITIN CARBOXYL-TERMINAL HYDROLASE"/>
    <property type="match status" value="1"/>
</dbReference>
<evidence type="ECO:0000259" key="2">
    <source>
        <dbReference type="PROSITE" id="PS50235"/>
    </source>
</evidence>
<feature type="domain" description="USP" evidence="2">
    <location>
        <begin position="1146"/>
        <end position="1510"/>
    </location>
</feature>
<dbReference type="Gene3D" id="3.90.70.10">
    <property type="entry name" value="Cysteine proteinases"/>
    <property type="match status" value="1"/>
</dbReference>
<dbReference type="Proteomes" id="UP001470230">
    <property type="component" value="Unassembled WGS sequence"/>
</dbReference>
<dbReference type="InterPro" id="IPR001394">
    <property type="entry name" value="Peptidase_C19_UCH"/>
</dbReference>
<organism evidence="3 4">
    <name type="scientific">Tritrichomonas musculus</name>
    <dbReference type="NCBI Taxonomy" id="1915356"/>
    <lineage>
        <taxon>Eukaryota</taxon>
        <taxon>Metamonada</taxon>
        <taxon>Parabasalia</taxon>
        <taxon>Tritrichomonadida</taxon>
        <taxon>Tritrichomonadidae</taxon>
        <taxon>Tritrichomonas</taxon>
    </lineage>
</organism>
<feature type="compositionally biased region" description="Low complexity" evidence="1">
    <location>
        <begin position="1934"/>
        <end position="1951"/>
    </location>
</feature>
<dbReference type="PROSITE" id="PS00973">
    <property type="entry name" value="USP_2"/>
    <property type="match status" value="1"/>
</dbReference>
<evidence type="ECO:0000313" key="3">
    <source>
        <dbReference type="EMBL" id="KAK8883209.1"/>
    </source>
</evidence>